<keyword evidence="4" id="KW-0479">Metal-binding</keyword>
<dbReference type="GO" id="GO:0005829">
    <property type="term" value="C:cytosol"/>
    <property type="evidence" value="ECO:0007669"/>
    <property type="project" value="TreeGrafter"/>
</dbReference>
<dbReference type="GO" id="GO:0008686">
    <property type="term" value="F:3,4-dihydroxy-2-butanone-4-phosphate synthase activity"/>
    <property type="evidence" value="ECO:0007669"/>
    <property type="project" value="UniProtKB-EC"/>
</dbReference>
<evidence type="ECO:0000313" key="6">
    <source>
        <dbReference type="Proteomes" id="UP000474640"/>
    </source>
</evidence>
<evidence type="ECO:0000256" key="1">
    <source>
        <dbReference type="ARBA" id="ARBA00004904"/>
    </source>
</evidence>
<evidence type="ECO:0000256" key="4">
    <source>
        <dbReference type="ARBA" id="ARBA00022723"/>
    </source>
</evidence>
<accession>A0A7C8VI37</accession>
<evidence type="ECO:0000256" key="2">
    <source>
        <dbReference type="ARBA" id="ARBA00012153"/>
    </source>
</evidence>
<protein>
    <recommendedName>
        <fullName evidence="2">3,4-dihydroxy-2-butanone-4-phosphate synthase</fullName>
        <ecNumber evidence="2">4.1.99.12</ecNumber>
    </recommendedName>
</protein>
<dbReference type="SUPFAM" id="SSF55821">
    <property type="entry name" value="YrdC/RibB"/>
    <property type="match status" value="1"/>
</dbReference>
<dbReference type="PANTHER" id="PTHR21327">
    <property type="entry name" value="GTP CYCLOHYDROLASE II-RELATED"/>
    <property type="match status" value="1"/>
</dbReference>
<evidence type="ECO:0000256" key="3">
    <source>
        <dbReference type="ARBA" id="ARBA00022619"/>
    </source>
</evidence>
<reference evidence="5 6" key="1">
    <citation type="submission" date="2020-01" db="EMBL/GenBank/DDBJ databases">
        <authorList>
            <person name="Palmer J.M."/>
        </authorList>
    </citation>
    <scope>NUCLEOTIDE SEQUENCE [LARGE SCALE GENOMIC DNA]</scope>
    <source>
        <strain evidence="5 6">TWF970</strain>
    </source>
</reference>
<keyword evidence="3" id="KW-0686">Riboflavin biosynthesis</keyword>
<dbReference type="AlphaFoldDB" id="A0A7C8VI37"/>
<proteinExistence type="predicted"/>
<dbReference type="EMBL" id="JAABOJ010000012">
    <property type="protein sequence ID" value="KAF3282622.1"/>
    <property type="molecule type" value="Genomic_DNA"/>
</dbReference>
<sequence>MTPDHTDRLELPQMVPKNQDHLLTAYTISVDYATDTTTGISAHDRALTARKLADPTSKPLEFRRPGHILPLRAKKGGVRVRRGHTEAATELCRLSGKEQVAVICEIVREEDGLMARRDDCIAFARKWGFKVCTIEDMVEYVEAKEGKWVDEA</sequence>
<organism evidence="5 6">
    <name type="scientific">Orbilia oligospora</name>
    <name type="common">Nematode-trapping fungus</name>
    <name type="synonym">Arthrobotrys oligospora</name>
    <dbReference type="NCBI Taxonomy" id="2813651"/>
    <lineage>
        <taxon>Eukaryota</taxon>
        <taxon>Fungi</taxon>
        <taxon>Dikarya</taxon>
        <taxon>Ascomycota</taxon>
        <taxon>Pezizomycotina</taxon>
        <taxon>Orbiliomycetes</taxon>
        <taxon>Orbiliales</taxon>
        <taxon>Orbiliaceae</taxon>
        <taxon>Orbilia</taxon>
    </lineage>
</organism>
<dbReference type="UniPathway" id="UPA00275"/>
<evidence type="ECO:0000313" key="5">
    <source>
        <dbReference type="EMBL" id="KAF3282622.1"/>
    </source>
</evidence>
<dbReference type="OrthoDB" id="60371at2759"/>
<comment type="pathway">
    <text evidence="1">Cofactor biosynthesis; riboflavin biosynthesis; 2-hydroxy-3-oxobutyl phosphate from D-ribulose 5-phosphate: step 1/1.</text>
</comment>
<dbReference type="InterPro" id="IPR000422">
    <property type="entry name" value="DHBP_synthase_RibB"/>
</dbReference>
<dbReference type="EC" id="4.1.99.12" evidence="2"/>
<gene>
    <name evidence="5" type="ORF">TWF970_001372</name>
</gene>
<dbReference type="Gene3D" id="3.90.870.10">
    <property type="entry name" value="DHBP synthase"/>
    <property type="match status" value="1"/>
</dbReference>
<dbReference type="Pfam" id="PF00926">
    <property type="entry name" value="DHBP_synthase"/>
    <property type="match status" value="1"/>
</dbReference>
<dbReference type="GO" id="GO:0046872">
    <property type="term" value="F:metal ion binding"/>
    <property type="evidence" value="ECO:0007669"/>
    <property type="project" value="UniProtKB-KW"/>
</dbReference>
<comment type="caution">
    <text evidence="5">The sequence shown here is derived from an EMBL/GenBank/DDBJ whole genome shotgun (WGS) entry which is preliminary data.</text>
</comment>
<dbReference type="InterPro" id="IPR017945">
    <property type="entry name" value="DHBP_synth_RibB-like_a/b_dom"/>
</dbReference>
<dbReference type="PANTHER" id="PTHR21327:SF18">
    <property type="entry name" value="3,4-DIHYDROXY-2-BUTANONE 4-PHOSPHATE SYNTHASE"/>
    <property type="match status" value="1"/>
</dbReference>
<dbReference type="GO" id="GO:0005758">
    <property type="term" value="C:mitochondrial intermembrane space"/>
    <property type="evidence" value="ECO:0007669"/>
    <property type="project" value="TreeGrafter"/>
</dbReference>
<name>A0A7C8VI37_ORBOL</name>
<dbReference type="Proteomes" id="UP000474640">
    <property type="component" value="Unassembled WGS sequence"/>
</dbReference>
<dbReference type="GO" id="GO:0009231">
    <property type="term" value="P:riboflavin biosynthetic process"/>
    <property type="evidence" value="ECO:0007669"/>
    <property type="project" value="UniProtKB-UniPathway"/>
</dbReference>